<sequence length="255" mass="29189">MSTQHLTQGHIREPPACCPGHDTSSYNKDQKRWPLETGLQWGSDPSFCYHGFSCPIGTWTEERVTQNLMRNMMHAANSVTVDFGYEFELPTYTPNFMSDPADVIRLNKFDFSADLQNEQRIKTPSLRSASLSTAASVDASSPEMIKEEKRPAEEEVKETEPPKKKRKCVQKPGQQLCHCRSEKKRREAVTRGYQELSDLVPGLKNHNFTRKYILDETAKYITALLQGNDDLQGQLDGMNTYEESKSWQLFDKDDL</sequence>
<feature type="region of interest" description="Disordered" evidence="1">
    <location>
        <begin position="124"/>
        <end position="172"/>
    </location>
</feature>
<feature type="region of interest" description="Disordered" evidence="1">
    <location>
        <begin position="1"/>
        <end position="29"/>
    </location>
</feature>
<evidence type="ECO:0000259" key="2">
    <source>
        <dbReference type="PROSITE" id="PS50888"/>
    </source>
</evidence>
<dbReference type="CDD" id="cd11404">
    <property type="entry name" value="bHLHzip_Mlx_like"/>
    <property type="match status" value="1"/>
</dbReference>
<evidence type="ECO:0000313" key="3">
    <source>
        <dbReference type="EMBL" id="OQE20469.1"/>
    </source>
</evidence>
<dbReference type="SMART" id="SM00353">
    <property type="entry name" value="HLH"/>
    <property type="match status" value="1"/>
</dbReference>
<dbReference type="STRING" id="303698.A0A1V6T3H1"/>
<dbReference type="AlphaFoldDB" id="A0A1V6T3H1"/>
<dbReference type="InterPro" id="IPR011598">
    <property type="entry name" value="bHLH_dom"/>
</dbReference>
<dbReference type="Proteomes" id="UP000191285">
    <property type="component" value="Unassembled WGS sequence"/>
</dbReference>
<keyword evidence="4" id="KW-1185">Reference proteome</keyword>
<evidence type="ECO:0000313" key="4">
    <source>
        <dbReference type="Proteomes" id="UP000191285"/>
    </source>
</evidence>
<evidence type="ECO:0000256" key="1">
    <source>
        <dbReference type="SAM" id="MobiDB-lite"/>
    </source>
</evidence>
<comment type="caution">
    <text evidence="3">The sequence shown here is derived from an EMBL/GenBank/DDBJ whole genome shotgun (WGS) entry which is preliminary data.</text>
</comment>
<dbReference type="SUPFAM" id="SSF47459">
    <property type="entry name" value="HLH, helix-loop-helix DNA-binding domain"/>
    <property type="match status" value="1"/>
</dbReference>
<feature type="compositionally biased region" description="Basic and acidic residues" evidence="1">
    <location>
        <begin position="144"/>
        <end position="162"/>
    </location>
</feature>
<proteinExistence type="predicted"/>
<protein>
    <recommendedName>
        <fullName evidence="2">BHLH domain-containing protein</fullName>
    </recommendedName>
</protein>
<feature type="compositionally biased region" description="Low complexity" evidence="1">
    <location>
        <begin position="125"/>
        <end position="136"/>
    </location>
</feature>
<reference evidence="4" key="1">
    <citation type="journal article" date="2017" name="Nat. Microbiol.">
        <title>Global analysis of biosynthetic gene clusters reveals vast potential of secondary metabolite production in Penicillium species.</title>
        <authorList>
            <person name="Nielsen J.C."/>
            <person name="Grijseels S."/>
            <person name="Prigent S."/>
            <person name="Ji B."/>
            <person name="Dainat J."/>
            <person name="Nielsen K.F."/>
            <person name="Frisvad J.C."/>
            <person name="Workman M."/>
            <person name="Nielsen J."/>
        </authorList>
    </citation>
    <scope>NUCLEOTIDE SEQUENCE [LARGE SCALE GENOMIC DNA]</scope>
    <source>
        <strain evidence="4">IBT 24891</strain>
    </source>
</reference>
<name>A0A1V6T3H1_9EURO</name>
<organism evidence="3 4">
    <name type="scientific">Penicillium steckii</name>
    <dbReference type="NCBI Taxonomy" id="303698"/>
    <lineage>
        <taxon>Eukaryota</taxon>
        <taxon>Fungi</taxon>
        <taxon>Dikarya</taxon>
        <taxon>Ascomycota</taxon>
        <taxon>Pezizomycotina</taxon>
        <taxon>Eurotiomycetes</taxon>
        <taxon>Eurotiomycetidae</taxon>
        <taxon>Eurotiales</taxon>
        <taxon>Aspergillaceae</taxon>
        <taxon>Penicillium</taxon>
    </lineage>
</organism>
<dbReference type="EMBL" id="MLKD01000013">
    <property type="protein sequence ID" value="OQE20469.1"/>
    <property type="molecule type" value="Genomic_DNA"/>
</dbReference>
<accession>A0A1V6T3H1</accession>
<dbReference type="PROSITE" id="PS50888">
    <property type="entry name" value="BHLH"/>
    <property type="match status" value="1"/>
</dbReference>
<dbReference type="InterPro" id="IPR036638">
    <property type="entry name" value="HLH_DNA-bd_sf"/>
</dbReference>
<dbReference type="GO" id="GO:0046983">
    <property type="term" value="F:protein dimerization activity"/>
    <property type="evidence" value="ECO:0007669"/>
    <property type="project" value="InterPro"/>
</dbReference>
<dbReference type="OrthoDB" id="5778525at2759"/>
<dbReference type="Gene3D" id="4.10.280.10">
    <property type="entry name" value="Helix-loop-helix DNA-binding domain"/>
    <property type="match status" value="1"/>
</dbReference>
<gene>
    <name evidence="3" type="ORF">PENSTE_c013G05653</name>
</gene>
<dbReference type="Pfam" id="PF00010">
    <property type="entry name" value="HLH"/>
    <property type="match status" value="1"/>
</dbReference>
<feature type="domain" description="BHLH" evidence="2">
    <location>
        <begin position="173"/>
        <end position="224"/>
    </location>
</feature>